<reference evidence="2 3" key="1">
    <citation type="journal article" date="2008" name="Nature">
        <title>The Trichoplax genome and the nature of placozoans.</title>
        <authorList>
            <person name="Srivastava M."/>
            <person name="Begovic E."/>
            <person name="Chapman J."/>
            <person name="Putnam N.H."/>
            <person name="Hellsten U."/>
            <person name="Kawashima T."/>
            <person name="Kuo A."/>
            <person name="Mitros T."/>
            <person name="Salamov A."/>
            <person name="Carpenter M.L."/>
            <person name="Signorovitch A.Y."/>
            <person name="Moreno M.A."/>
            <person name="Kamm K."/>
            <person name="Grimwood J."/>
            <person name="Schmutz J."/>
            <person name="Shapiro H."/>
            <person name="Grigoriev I.V."/>
            <person name="Buss L.W."/>
            <person name="Schierwater B."/>
            <person name="Dellaporta S.L."/>
            <person name="Rokhsar D.S."/>
        </authorList>
    </citation>
    <scope>NUCLEOTIDE SEQUENCE [LARGE SCALE GENOMIC DNA]</scope>
    <source>
        <strain evidence="2 3">Grell-BS-1999</strain>
    </source>
</reference>
<dbReference type="CTD" id="6752130"/>
<dbReference type="Proteomes" id="UP000009022">
    <property type="component" value="Unassembled WGS sequence"/>
</dbReference>
<dbReference type="InParanoid" id="B3RRS7"/>
<dbReference type="InterPro" id="IPR051632">
    <property type="entry name" value="Rho_GEF"/>
</dbReference>
<dbReference type="PANTHER" id="PTHR13944">
    <property type="entry name" value="AGAP007712-PA"/>
    <property type="match status" value="1"/>
</dbReference>
<keyword evidence="3" id="KW-1185">Reference proteome</keyword>
<proteinExistence type="predicted"/>
<evidence type="ECO:0000313" key="3">
    <source>
        <dbReference type="Proteomes" id="UP000009022"/>
    </source>
</evidence>
<dbReference type="eggNOG" id="KOG3520">
    <property type="taxonomic scope" value="Eukaryota"/>
</dbReference>
<evidence type="ECO:0000313" key="2">
    <source>
        <dbReference type="EMBL" id="EDV26921.1"/>
    </source>
</evidence>
<dbReference type="InterPro" id="IPR036770">
    <property type="entry name" value="Ankyrin_rpt-contain_sf"/>
</dbReference>
<dbReference type="GeneID" id="6752130"/>
<dbReference type="HOGENOM" id="CLU_819726_0_0_1"/>
<dbReference type="RefSeq" id="XP_002110917.1">
    <property type="nucleotide sequence ID" value="XM_002110881.1"/>
</dbReference>
<protein>
    <recommendedName>
        <fullName evidence="4">IPT/TIG domain-containing protein</fullName>
    </recommendedName>
</protein>
<feature type="chain" id="PRO_5002796894" description="IPT/TIG domain-containing protein" evidence="1">
    <location>
        <begin position="28"/>
        <end position="339"/>
    </location>
</feature>
<dbReference type="KEGG" id="tad:TRIADDRAFT_54349"/>
<dbReference type="SUPFAM" id="SSF48403">
    <property type="entry name" value="Ankyrin repeat"/>
    <property type="match status" value="1"/>
</dbReference>
<sequence>MGILQKLRKIVLGQAILIILQCKNSYCQCITVTVSGDVQLNNKELYFVFEGSSLRHITSVQRIDGNRLRIPIPDHDVPEVVQVSLIVRAEDGIHPLATSQFEYRQDQGQYVAEFLLFSTINDEAAEFLAALSPESIGLRDVDIAELDNRLATGLKLTNILPRNWSLLRHNSDGKVFIVNQDTILHFATRFGLLQTLKFLLQASDAQRGLMVKNKRNELVIDVAKKYGHRSIENYMQRNIVDDDNDCIGIYLLESYAKVLINGLAMITRQKAKTDFSPNEDIKKIQQLQDFAADEPLEKIYADNALLRQFKNSLRERGFGIDHITIQSITPQSSAIGKIL</sequence>
<dbReference type="AlphaFoldDB" id="B3RRS7"/>
<dbReference type="EMBL" id="DS985243">
    <property type="protein sequence ID" value="EDV26921.1"/>
    <property type="molecule type" value="Genomic_DNA"/>
</dbReference>
<dbReference type="PANTHER" id="PTHR13944:SF23">
    <property type="entry name" value="RHO GUANINE NUCLEOTIDE EXCHANGE FACTOR 18"/>
    <property type="match status" value="1"/>
</dbReference>
<evidence type="ECO:0008006" key="4">
    <source>
        <dbReference type="Google" id="ProtNLM"/>
    </source>
</evidence>
<feature type="signal peptide" evidence="1">
    <location>
        <begin position="1"/>
        <end position="27"/>
    </location>
</feature>
<gene>
    <name evidence="2" type="ORF">TRIADDRAFT_54349</name>
</gene>
<keyword evidence="1" id="KW-0732">Signal</keyword>
<name>B3RRS7_TRIAD</name>
<organism evidence="2 3">
    <name type="scientific">Trichoplax adhaerens</name>
    <name type="common">Trichoplax reptans</name>
    <dbReference type="NCBI Taxonomy" id="10228"/>
    <lineage>
        <taxon>Eukaryota</taxon>
        <taxon>Metazoa</taxon>
        <taxon>Placozoa</taxon>
        <taxon>Uniplacotomia</taxon>
        <taxon>Trichoplacea</taxon>
        <taxon>Trichoplacidae</taxon>
        <taxon>Trichoplax</taxon>
    </lineage>
</organism>
<dbReference type="OrthoDB" id="28045at2759"/>
<evidence type="ECO:0000256" key="1">
    <source>
        <dbReference type="SAM" id="SignalP"/>
    </source>
</evidence>
<accession>B3RRS7</accession>
<dbReference type="STRING" id="10228.B3RRS7"/>